<dbReference type="CDD" id="cd00180">
    <property type="entry name" value="PKc"/>
    <property type="match status" value="1"/>
</dbReference>
<dbReference type="GO" id="GO:0004674">
    <property type="term" value="F:protein serine/threonine kinase activity"/>
    <property type="evidence" value="ECO:0007669"/>
    <property type="project" value="TreeGrafter"/>
</dbReference>
<dbReference type="EMBL" id="NBNE01009123">
    <property type="protein sequence ID" value="OWY98744.1"/>
    <property type="molecule type" value="Genomic_DNA"/>
</dbReference>
<gene>
    <name evidence="2" type="ORF">PHMEG_00030419</name>
</gene>
<evidence type="ECO:0000259" key="1">
    <source>
        <dbReference type="PROSITE" id="PS50011"/>
    </source>
</evidence>
<protein>
    <submittedName>
        <fullName evidence="2">TKL protein kinase</fullName>
    </submittedName>
</protein>
<dbReference type="STRING" id="4795.A0A225V0L2"/>
<dbReference type="Pfam" id="PF00069">
    <property type="entry name" value="Pkinase"/>
    <property type="match status" value="1"/>
</dbReference>
<dbReference type="PANTHER" id="PTHR44329:SF214">
    <property type="entry name" value="PROTEIN KINASE DOMAIN-CONTAINING PROTEIN"/>
    <property type="match status" value="1"/>
</dbReference>
<keyword evidence="2" id="KW-0808">Transferase</keyword>
<dbReference type="Proteomes" id="UP000198211">
    <property type="component" value="Unassembled WGS sequence"/>
</dbReference>
<dbReference type="InterPro" id="IPR051681">
    <property type="entry name" value="Ser/Thr_Kinases-Pseudokinases"/>
</dbReference>
<reference evidence="3" key="1">
    <citation type="submission" date="2017-03" db="EMBL/GenBank/DDBJ databases">
        <title>Phytopthora megakarya and P. palmivora, two closely related causual agents of cacao black pod achieved similar genome size and gene model numbers by different mechanisms.</title>
        <authorList>
            <person name="Ali S."/>
            <person name="Shao J."/>
            <person name="Larry D.J."/>
            <person name="Kronmiller B."/>
            <person name="Shen D."/>
            <person name="Strem M.D."/>
            <person name="Melnick R.L."/>
            <person name="Guiltinan M.J."/>
            <person name="Tyler B.M."/>
            <person name="Meinhardt L.W."/>
            <person name="Bailey B.A."/>
        </authorList>
    </citation>
    <scope>NUCLEOTIDE SEQUENCE [LARGE SCALE GENOMIC DNA]</scope>
    <source>
        <strain evidence="3">zdho120</strain>
    </source>
</reference>
<evidence type="ECO:0000313" key="2">
    <source>
        <dbReference type="EMBL" id="OWY98744.1"/>
    </source>
</evidence>
<sequence>LFRREADHWFMLNHQNVVHLYGACHVGTPFFICEPIKSTSLNAHIKSLAFAKPGYDYEEKGGDPSDIMRCLLMAGNGLKYFHERSIVHCDLKGNNFMVGTDGKTIKLGDFGMSVLKRSGKRRHSAHEDVGAILELFSGNVPWPNVPEAAVKFHVTRRKVLPPRPTKLSDFQWSLIQHMCCFEPSERISIDAVVDILHTFRWKQAAIAT</sequence>
<feature type="non-terminal residue" evidence="2">
    <location>
        <position position="1"/>
    </location>
</feature>
<accession>A0A225V0L2</accession>
<comment type="caution">
    <text evidence="2">The sequence shown here is derived from an EMBL/GenBank/DDBJ whole genome shotgun (WGS) entry which is preliminary data.</text>
</comment>
<dbReference type="SMART" id="SM00220">
    <property type="entry name" value="S_TKc"/>
    <property type="match status" value="1"/>
</dbReference>
<organism evidence="2 3">
    <name type="scientific">Phytophthora megakarya</name>
    <dbReference type="NCBI Taxonomy" id="4795"/>
    <lineage>
        <taxon>Eukaryota</taxon>
        <taxon>Sar</taxon>
        <taxon>Stramenopiles</taxon>
        <taxon>Oomycota</taxon>
        <taxon>Peronosporomycetes</taxon>
        <taxon>Peronosporales</taxon>
        <taxon>Peronosporaceae</taxon>
        <taxon>Phytophthora</taxon>
    </lineage>
</organism>
<dbReference type="AlphaFoldDB" id="A0A225V0L2"/>
<evidence type="ECO:0000313" key="3">
    <source>
        <dbReference type="Proteomes" id="UP000198211"/>
    </source>
</evidence>
<dbReference type="Gene3D" id="1.10.510.10">
    <property type="entry name" value="Transferase(Phosphotransferase) domain 1"/>
    <property type="match status" value="2"/>
</dbReference>
<dbReference type="PROSITE" id="PS50011">
    <property type="entry name" value="PROTEIN_KINASE_DOM"/>
    <property type="match status" value="1"/>
</dbReference>
<proteinExistence type="predicted"/>
<keyword evidence="2" id="KW-0418">Kinase</keyword>
<dbReference type="InterPro" id="IPR011009">
    <property type="entry name" value="Kinase-like_dom_sf"/>
</dbReference>
<dbReference type="GO" id="GO:0005524">
    <property type="term" value="F:ATP binding"/>
    <property type="evidence" value="ECO:0007669"/>
    <property type="project" value="InterPro"/>
</dbReference>
<dbReference type="OrthoDB" id="104900at2759"/>
<feature type="domain" description="Protein kinase" evidence="1">
    <location>
        <begin position="1"/>
        <end position="208"/>
    </location>
</feature>
<dbReference type="PANTHER" id="PTHR44329">
    <property type="entry name" value="SERINE/THREONINE-PROTEIN KINASE TNNI3K-RELATED"/>
    <property type="match status" value="1"/>
</dbReference>
<dbReference type="PROSITE" id="PS00108">
    <property type="entry name" value="PROTEIN_KINASE_ST"/>
    <property type="match status" value="1"/>
</dbReference>
<dbReference type="InterPro" id="IPR000719">
    <property type="entry name" value="Prot_kinase_dom"/>
</dbReference>
<dbReference type="InterPro" id="IPR008271">
    <property type="entry name" value="Ser/Thr_kinase_AS"/>
</dbReference>
<name>A0A225V0L2_9STRA</name>
<keyword evidence="3" id="KW-1185">Reference proteome</keyword>
<dbReference type="SUPFAM" id="SSF56112">
    <property type="entry name" value="Protein kinase-like (PK-like)"/>
    <property type="match status" value="1"/>
</dbReference>